<gene>
    <name evidence="1" type="ORF">DNTS_026161</name>
</gene>
<dbReference type="AlphaFoldDB" id="A0A553QZW3"/>
<reference evidence="1 2" key="1">
    <citation type="journal article" date="2019" name="Sci. Data">
        <title>Hybrid genome assembly and annotation of Danionella translucida.</title>
        <authorList>
            <person name="Kadobianskyi M."/>
            <person name="Schulze L."/>
            <person name="Schuelke M."/>
            <person name="Judkewitz B."/>
        </authorList>
    </citation>
    <scope>NUCLEOTIDE SEQUENCE [LARGE SCALE GENOMIC DNA]</scope>
    <source>
        <strain evidence="1 2">Bolton</strain>
    </source>
</reference>
<name>A0A553QZW3_9TELE</name>
<sequence length="297" mass="34201">MGNENSCEDYGNRSYIMYHGTTMKKAKKIKRKGFKPSYDGMLGQGVYVSRSFEKASHYPVEFTGESLAILKLRVHVGRVKKIDYQGHPLQKSWHQHGYDCAWVPPNCGMVQSGLEEDCVYDPKRIEVLEIIPNIRNSDYWSPYSRWLVNVMGNENSCEDYGNRSYIMYHGTTMKKAKKIKRKGFKPSYDGMLGQGVYVSRSFEKAARYPLGIIVESLAILKLRVRVGKVKKIDYQGHPLQKSWHQHGYDCAWVPPNCGMVPSGLEEDCVYDPKRIEVLEIIPHIRRPNYGSPYSRCQ</sequence>
<dbReference type="Proteomes" id="UP000316079">
    <property type="component" value="Unassembled WGS sequence"/>
</dbReference>
<evidence type="ECO:0000313" key="1">
    <source>
        <dbReference type="EMBL" id="TRY95504.1"/>
    </source>
</evidence>
<dbReference type="PANTHER" id="PTHR36542:SF2">
    <property type="entry name" value="GIG2-LIKE PROTEIN DRED-RELATED"/>
    <property type="match status" value="1"/>
</dbReference>
<dbReference type="PANTHER" id="PTHR36542">
    <property type="entry name" value="GIG2-LIKE PROTEIN DRED-RELATED"/>
    <property type="match status" value="1"/>
</dbReference>
<dbReference type="Gene3D" id="3.90.175.10">
    <property type="entry name" value="Diphtheria Toxin, domain 1"/>
    <property type="match status" value="2"/>
</dbReference>
<dbReference type="GO" id="GO:0005737">
    <property type="term" value="C:cytoplasm"/>
    <property type="evidence" value="ECO:0007669"/>
    <property type="project" value="TreeGrafter"/>
</dbReference>
<evidence type="ECO:0000313" key="2">
    <source>
        <dbReference type="Proteomes" id="UP000316079"/>
    </source>
</evidence>
<proteinExistence type="predicted"/>
<dbReference type="SUPFAM" id="SSF56399">
    <property type="entry name" value="ADP-ribosylation"/>
    <property type="match status" value="2"/>
</dbReference>
<dbReference type="OrthoDB" id="425894at2759"/>
<accession>A0A553QZW3</accession>
<protein>
    <submittedName>
        <fullName evidence="1">Uncharacterized protein</fullName>
    </submittedName>
</protein>
<comment type="caution">
    <text evidence="1">The sequence shown here is derived from an EMBL/GenBank/DDBJ whole genome shotgun (WGS) entry which is preliminary data.</text>
</comment>
<dbReference type="EMBL" id="SRMA01025361">
    <property type="protein sequence ID" value="TRY95504.1"/>
    <property type="molecule type" value="Genomic_DNA"/>
</dbReference>
<organism evidence="1 2">
    <name type="scientific">Danionella cerebrum</name>
    <dbReference type="NCBI Taxonomy" id="2873325"/>
    <lineage>
        <taxon>Eukaryota</taxon>
        <taxon>Metazoa</taxon>
        <taxon>Chordata</taxon>
        <taxon>Craniata</taxon>
        <taxon>Vertebrata</taxon>
        <taxon>Euteleostomi</taxon>
        <taxon>Actinopterygii</taxon>
        <taxon>Neopterygii</taxon>
        <taxon>Teleostei</taxon>
        <taxon>Ostariophysi</taxon>
        <taxon>Cypriniformes</taxon>
        <taxon>Danionidae</taxon>
        <taxon>Danioninae</taxon>
        <taxon>Danionella</taxon>
    </lineage>
</organism>
<keyword evidence="2" id="KW-1185">Reference proteome</keyword>